<evidence type="ECO:0000256" key="1">
    <source>
        <dbReference type="SAM" id="MobiDB-lite"/>
    </source>
</evidence>
<evidence type="ECO:0000313" key="3">
    <source>
        <dbReference type="Proteomes" id="UP000028073"/>
    </source>
</evidence>
<gene>
    <name evidence="2" type="ORF">GZ78_02330</name>
</gene>
<sequence>MTESSPSVDNLGGVTLSGTQGAVHLTDAKKDSLRASGFSDGQIEALLSLADPDDQGDSLTPTHFYTVDKSTLNSLQYSGQLTDAAKQLVYVQTPVSLMNQVSDPSNWQGDNYVGPGAASVNSYLNGEPVDFSKPSLDALVMSVLTARAEIIEVQLRDQIQSIQDKNAQLEVANDWLARAKGKKAEAGTSGNSSFDQEFKDFWDSLGAEYQAGDNHNSADWDVNIEGLKSKIEALTSQSQLETTKLQQTINKYNQSFEMLSNFVNKYYQSLSTIIQNLR</sequence>
<dbReference type="RefSeq" id="WP_034832395.1">
    <property type="nucleotide sequence ID" value="NZ_JOKH01000001.1"/>
</dbReference>
<dbReference type="eggNOG" id="ENOG5033D3T">
    <property type="taxonomic scope" value="Bacteria"/>
</dbReference>
<proteinExistence type="predicted"/>
<evidence type="ECO:0000313" key="2">
    <source>
        <dbReference type="EMBL" id="KEQ18910.1"/>
    </source>
</evidence>
<dbReference type="AlphaFoldDB" id="A0A081NKD7"/>
<reference evidence="2 3" key="1">
    <citation type="submission" date="2014-06" db="EMBL/GenBank/DDBJ databases">
        <title>Whole Genome Sequences of Three Symbiotic Endozoicomonas Bacteria.</title>
        <authorList>
            <person name="Neave M.J."/>
            <person name="Apprill A."/>
            <person name="Voolstra C.R."/>
        </authorList>
    </citation>
    <scope>NUCLEOTIDE SEQUENCE [LARGE SCALE GENOMIC DNA]</scope>
    <source>
        <strain evidence="2 3">DSM 25634</strain>
    </source>
</reference>
<dbReference type="Proteomes" id="UP000028073">
    <property type="component" value="Unassembled WGS sequence"/>
</dbReference>
<dbReference type="OrthoDB" id="6193730at2"/>
<protein>
    <submittedName>
        <fullName evidence="2">Uncharacterized protein</fullName>
    </submittedName>
</protein>
<comment type="caution">
    <text evidence="2">The sequence shown here is derived from an EMBL/GenBank/DDBJ whole genome shotgun (WGS) entry which is preliminary data.</text>
</comment>
<organism evidence="2 3">
    <name type="scientific">Endozoicomonas numazuensis</name>
    <dbReference type="NCBI Taxonomy" id="1137799"/>
    <lineage>
        <taxon>Bacteria</taxon>
        <taxon>Pseudomonadati</taxon>
        <taxon>Pseudomonadota</taxon>
        <taxon>Gammaproteobacteria</taxon>
        <taxon>Oceanospirillales</taxon>
        <taxon>Endozoicomonadaceae</taxon>
        <taxon>Endozoicomonas</taxon>
    </lineage>
</organism>
<keyword evidence="3" id="KW-1185">Reference proteome</keyword>
<dbReference type="EMBL" id="JOKH01000001">
    <property type="protein sequence ID" value="KEQ18910.1"/>
    <property type="molecule type" value="Genomic_DNA"/>
</dbReference>
<dbReference type="STRING" id="1137799.GZ78_02330"/>
<name>A0A081NKD7_9GAMM</name>
<feature type="region of interest" description="Disordered" evidence="1">
    <location>
        <begin position="1"/>
        <end position="20"/>
    </location>
</feature>
<accession>A0A081NKD7</accession>